<accession>C3J9U2</accession>
<evidence type="ECO:0000259" key="1">
    <source>
        <dbReference type="Pfam" id="PF13588"/>
    </source>
</evidence>
<name>C3J9U2_POREA</name>
<organism evidence="2 3">
    <name type="scientific">Porphyromonas endodontalis (strain ATCC 35406 / DSM 24491 / JCM 8526 / CCUG 16442 / BCRC 14492 / NCTC 13058 / HG 370)</name>
    <name type="common">Bacteroides endodontalis</name>
    <dbReference type="NCBI Taxonomy" id="553175"/>
    <lineage>
        <taxon>Bacteria</taxon>
        <taxon>Pseudomonadati</taxon>
        <taxon>Bacteroidota</taxon>
        <taxon>Bacteroidia</taxon>
        <taxon>Bacteroidales</taxon>
        <taxon>Porphyromonadaceae</taxon>
        <taxon>Porphyromonas</taxon>
    </lineage>
</organism>
<dbReference type="STRING" id="553175.POREN0001_0864"/>
<gene>
    <name evidence="2" type="ORF">POREN0001_0864</name>
</gene>
<feature type="domain" description="Type I restriction enzyme R protein N-terminal" evidence="1">
    <location>
        <begin position="33"/>
        <end position="142"/>
    </location>
</feature>
<dbReference type="Pfam" id="PF13588">
    <property type="entry name" value="HSDR_N_2"/>
    <property type="match status" value="1"/>
</dbReference>
<protein>
    <recommendedName>
        <fullName evidence="1">Type I restriction enzyme R protein N-terminal domain-containing protein</fullName>
    </recommendedName>
</protein>
<keyword evidence="3" id="KW-1185">Reference proteome</keyword>
<dbReference type="Gene3D" id="3.90.1570.30">
    <property type="match status" value="1"/>
</dbReference>
<dbReference type="AlphaFoldDB" id="C3J9U2"/>
<evidence type="ECO:0000313" key="2">
    <source>
        <dbReference type="EMBL" id="EEN83020.1"/>
    </source>
</evidence>
<reference evidence="2 3" key="1">
    <citation type="submission" date="2009-04" db="EMBL/GenBank/DDBJ databases">
        <authorList>
            <person name="Sebastian Y."/>
            <person name="Madupu R."/>
            <person name="Durkin A.S."/>
            <person name="Torralba M."/>
            <person name="Methe B."/>
            <person name="Sutton G.G."/>
            <person name="Strausberg R.L."/>
            <person name="Nelson K.E."/>
        </authorList>
    </citation>
    <scope>NUCLEOTIDE SEQUENCE [LARGE SCALE GENOMIC DNA]</scope>
    <source>
        <strain evidence="3">ATCC 35406 / BCRC 14492 / JCM 8526 / NCTC 13058 / HG 370</strain>
    </source>
</reference>
<evidence type="ECO:0000313" key="3">
    <source>
        <dbReference type="Proteomes" id="UP000004295"/>
    </source>
</evidence>
<dbReference type="Proteomes" id="UP000004295">
    <property type="component" value="Unassembled WGS sequence"/>
</dbReference>
<comment type="caution">
    <text evidence="2">The sequence shown here is derived from an EMBL/GenBank/DDBJ whole genome shotgun (WGS) entry which is preliminary data.</text>
</comment>
<sequence length="157" mass="18265">MLNLPAYGAIIEEENGKKLIYDDIRRKRVALTPEEWVRQHFVHYLREHLGYPLASFALETRVAAAHTAQRTDTIIYGVGGKPWMVVEYKAAHLELTREMWQQICRYNLTYKAAHLVLTNGRQHMVCQIDYHTGQYEFLSSVPSFAALRAYHQSNNNE</sequence>
<dbReference type="InterPro" id="IPR029464">
    <property type="entry name" value="HSDR_N"/>
</dbReference>
<proteinExistence type="predicted"/>
<dbReference type="EMBL" id="ACNN01000016">
    <property type="protein sequence ID" value="EEN83020.1"/>
    <property type="molecule type" value="Genomic_DNA"/>
</dbReference>
<dbReference type="eggNOG" id="COG4096">
    <property type="taxonomic scope" value="Bacteria"/>
</dbReference>